<comment type="function">
    <text evidence="2">The glycine cleavage system catalyzes the degradation of glycine. The P protein binds the alpha-amino group of glycine through its pyridoxal phosphate cofactor; CO(2) is released and the remaining methylamine moiety is then transferred to the lipoamide cofactor of the H protein.</text>
</comment>
<evidence type="ECO:0000256" key="6">
    <source>
        <dbReference type="ARBA" id="ARBA00049026"/>
    </source>
</evidence>
<dbReference type="Proteomes" id="UP000199602">
    <property type="component" value="Unassembled WGS sequence"/>
</dbReference>
<dbReference type="RefSeq" id="WP_092066209.1">
    <property type="nucleotide sequence ID" value="NZ_FNIN01000013.1"/>
</dbReference>
<organism evidence="9 10">
    <name type="scientific">Desulfonauticus submarinus</name>
    <dbReference type="NCBI Taxonomy" id="206665"/>
    <lineage>
        <taxon>Bacteria</taxon>
        <taxon>Pseudomonadati</taxon>
        <taxon>Thermodesulfobacteriota</taxon>
        <taxon>Desulfovibrionia</taxon>
        <taxon>Desulfovibrionales</taxon>
        <taxon>Desulfonauticaceae</taxon>
        <taxon>Desulfonauticus</taxon>
    </lineage>
</organism>
<dbReference type="SUPFAM" id="SSF53383">
    <property type="entry name" value="PLP-dependent transferases"/>
    <property type="match status" value="1"/>
</dbReference>
<feature type="domain" description="Glycine dehydrogenase C-terminal" evidence="8">
    <location>
        <begin position="349"/>
        <end position="448"/>
    </location>
</feature>
<dbReference type="InterPro" id="IPR015422">
    <property type="entry name" value="PyrdxlP-dep_Trfase_small"/>
</dbReference>
<comment type="catalytic activity">
    <reaction evidence="6">
        <text>N(6)-[(R)-lipoyl]-L-lysyl-[glycine-cleavage complex H protein] + glycine + H(+) = N(6)-[(R)-S(8)-aminomethyldihydrolipoyl]-L-lysyl-[glycine-cleavage complex H protein] + CO2</text>
        <dbReference type="Rhea" id="RHEA:24304"/>
        <dbReference type="Rhea" id="RHEA-COMP:10494"/>
        <dbReference type="Rhea" id="RHEA-COMP:10495"/>
        <dbReference type="ChEBI" id="CHEBI:15378"/>
        <dbReference type="ChEBI" id="CHEBI:16526"/>
        <dbReference type="ChEBI" id="CHEBI:57305"/>
        <dbReference type="ChEBI" id="CHEBI:83099"/>
        <dbReference type="ChEBI" id="CHEBI:83143"/>
        <dbReference type="EC" id="1.4.4.2"/>
    </reaction>
</comment>
<dbReference type="GO" id="GO:0016594">
    <property type="term" value="F:glycine binding"/>
    <property type="evidence" value="ECO:0007669"/>
    <property type="project" value="TreeGrafter"/>
</dbReference>
<evidence type="ECO:0000256" key="1">
    <source>
        <dbReference type="ARBA" id="ARBA00001933"/>
    </source>
</evidence>
<proteinExistence type="predicted"/>
<dbReference type="Gene3D" id="6.20.440.10">
    <property type="match status" value="1"/>
</dbReference>
<dbReference type="GO" id="GO:0005960">
    <property type="term" value="C:glycine cleavage complex"/>
    <property type="evidence" value="ECO:0007669"/>
    <property type="project" value="TreeGrafter"/>
</dbReference>
<keyword evidence="5" id="KW-0560">Oxidoreductase</keyword>
<dbReference type="GO" id="GO:0030170">
    <property type="term" value="F:pyridoxal phosphate binding"/>
    <property type="evidence" value="ECO:0007669"/>
    <property type="project" value="TreeGrafter"/>
</dbReference>
<evidence type="ECO:0000256" key="2">
    <source>
        <dbReference type="ARBA" id="ARBA00003788"/>
    </source>
</evidence>
<evidence type="ECO:0000256" key="4">
    <source>
        <dbReference type="ARBA" id="ARBA00022898"/>
    </source>
</evidence>
<dbReference type="FunFam" id="3.90.1150.10:FF:000014">
    <property type="entry name" value="Probable glycine dehydrogenase (decarboxylating) subunit 2"/>
    <property type="match status" value="1"/>
</dbReference>
<dbReference type="InterPro" id="IPR020581">
    <property type="entry name" value="GDC_P"/>
</dbReference>
<dbReference type="Pfam" id="PF21478">
    <property type="entry name" value="GcvP2_C"/>
    <property type="match status" value="1"/>
</dbReference>
<keyword evidence="10" id="KW-1185">Reference proteome</keyword>
<dbReference type="Gene3D" id="3.40.640.10">
    <property type="entry name" value="Type I PLP-dependent aspartate aminotransferase-like (Major domain)"/>
    <property type="match status" value="1"/>
</dbReference>
<dbReference type="GO" id="GO:0019464">
    <property type="term" value="P:glycine decarboxylation via glycine cleavage system"/>
    <property type="evidence" value="ECO:0007669"/>
    <property type="project" value="TreeGrafter"/>
</dbReference>
<evidence type="ECO:0000313" key="9">
    <source>
        <dbReference type="EMBL" id="SDN96211.1"/>
    </source>
</evidence>
<feature type="domain" description="Glycine cleavage system P-protein N-terminal" evidence="7">
    <location>
        <begin position="107"/>
        <end position="295"/>
    </location>
</feature>
<dbReference type="GO" id="GO:0005829">
    <property type="term" value="C:cytosol"/>
    <property type="evidence" value="ECO:0007669"/>
    <property type="project" value="TreeGrafter"/>
</dbReference>
<evidence type="ECO:0000256" key="5">
    <source>
        <dbReference type="ARBA" id="ARBA00023002"/>
    </source>
</evidence>
<evidence type="ECO:0000313" key="10">
    <source>
        <dbReference type="Proteomes" id="UP000199602"/>
    </source>
</evidence>
<dbReference type="Pfam" id="PF02347">
    <property type="entry name" value="GDC-P"/>
    <property type="match status" value="1"/>
</dbReference>
<gene>
    <name evidence="9" type="ORF">SAMN04488516_11334</name>
</gene>
<reference evidence="9 10" key="1">
    <citation type="submission" date="2016-10" db="EMBL/GenBank/DDBJ databases">
        <authorList>
            <person name="de Groot N.N."/>
        </authorList>
    </citation>
    <scope>NUCLEOTIDE SEQUENCE [LARGE SCALE GENOMIC DNA]</scope>
    <source>
        <strain evidence="9 10">DSM 15269</strain>
    </source>
</reference>
<dbReference type="InterPro" id="IPR015424">
    <property type="entry name" value="PyrdxlP-dep_Trfase"/>
</dbReference>
<dbReference type="InterPro" id="IPR049316">
    <property type="entry name" value="GDC-P_C"/>
</dbReference>
<evidence type="ECO:0000259" key="8">
    <source>
        <dbReference type="Pfam" id="PF21478"/>
    </source>
</evidence>
<accession>A0A1H0FNT9</accession>
<dbReference type="OrthoDB" id="9801272at2"/>
<dbReference type="NCBIfam" id="NF003346">
    <property type="entry name" value="PRK04366.1"/>
    <property type="match status" value="1"/>
</dbReference>
<dbReference type="FunFam" id="3.40.640.10:FF:000224">
    <property type="entry name" value="Probable glycine dehydrogenase (decarboxylating) subunit 2"/>
    <property type="match status" value="1"/>
</dbReference>
<sequence>MQTIFDKSISGRKGVWPDKPKTSVTDHISSTLLRKQKPLLPEVSELDVIRHYTLLSRKNFGVDSNFYPLGSCTMKYNPKFMEEIANLPGFTDLHPLIPQLKTAGLYTQGALEVLYETEQLLCEITGMDAFTLQPLAGAHGELTGVMLIAAYHKHKGNKKTKIIVPDSAHGTNPASAAIAGYKVVSIKSKNGIIDPKALKEVLDEEVAGIMMTCPNTLGLFETHLAEIVELIHSVDGLLYYDGANLNAIMGKMKVGEVGFDVVHLNLHKTFATPHGGGGPGSGPVGVNKKLEPFLPISRVVKLEDGQFYLKYDYPLSIGYVAPFYGNFGVILKAYAYILRLGREGLTRVSEHAVLAANYLRKKLENYLEIPYNRTCMHEFVASAVKQAKKGVRALDIAKALLDKGHHAPTIYFPLIVKECLMIEPTETESKETLDKFVDDLIEILETADQRPELLLQAPSYTPVNRLDEVKAARQMELVEPCTM</sequence>
<protein>
    <recommendedName>
        <fullName evidence="3">glycine dehydrogenase (aminomethyl-transferring)</fullName>
        <ecNumber evidence="3">1.4.4.2</ecNumber>
    </recommendedName>
</protein>
<name>A0A1H0FNT9_9BACT</name>
<dbReference type="InterPro" id="IPR015421">
    <property type="entry name" value="PyrdxlP-dep_Trfase_major"/>
</dbReference>
<dbReference type="STRING" id="206665.SAMN04488516_11334"/>
<dbReference type="AlphaFoldDB" id="A0A1H0FNT9"/>
<dbReference type="EMBL" id="FNIN01000013">
    <property type="protein sequence ID" value="SDN96211.1"/>
    <property type="molecule type" value="Genomic_DNA"/>
</dbReference>
<comment type="cofactor">
    <cofactor evidence="1">
        <name>pyridoxal 5'-phosphate</name>
        <dbReference type="ChEBI" id="CHEBI:597326"/>
    </cofactor>
</comment>
<evidence type="ECO:0000256" key="3">
    <source>
        <dbReference type="ARBA" id="ARBA00012134"/>
    </source>
</evidence>
<dbReference type="PANTHER" id="PTHR11773:SF1">
    <property type="entry name" value="GLYCINE DEHYDROGENASE (DECARBOXYLATING), MITOCHONDRIAL"/>
    <property type="match status" value="1"/>
</dbReference>
<dbReference type="PANTHER" id="PTHR11773">
    <property type="entry name" value="GLYCINE DEHYDROGENASE, DECARBOXYLATING"/>
    <property type="match status" value="1"/>
</dbReference>
<dbReference type="EC" id="1.4.4.2" evidence="3"/>
<dbReference type="Gene3D" id="3.90.1150.10">
    <property type="entry name" value="Aspartate Aminotransferase, domain 1"/>
    <property type="match status" value="1"/>
</dbReference>
<dbReference type="InterPro" id="IPR049315">
    <property type="entry name" value="GDC-P_N"/>
</dbReference>
<evidence type="ECO:0000259" key="7">
    <source>
        <dbReference type="Pfam" id="PF02347"/>
    </source>
</evidence>
<dbReference type="GO" id="GO:0004375">
    <property type="term" value="F:glycine dehydrogenase (decarboxylating) activity"/>
    <property type="evidence" value="ECO:0007669"/>
    <property type="project" value="UniProtKB-EC"/>
</dbReference>
<keyword evidence="4" id="KW-0663">Pyridoxal phosphate</keyword>